<keyword evidence="3" id="KW-0378">Hydrolase</keyword>
<evidence type="ECO:0000313" key="6">
    <source>
        <dbReference type="EMBL" id="MBC8577137.1"/>
    </source>
</evidence>
<reference evidence="6 7" key="1">
    <citation type="submission" date="2020-08" db="EMBL/GenBank/DDBJ databases">
        <title>Genome public.</title>
        <authorList>
            <person name="Liu C."/>
            <person name="Sun Q."/>
        </authorList>
    </citation>
    <scope>NUCLEOTIDE SEQUENCE [LARGE SCALE GENOMIC DNA]</scope>
    <source>
        <strain evidence="6 7">BX1</strain>
    </source>
</reference>
<name>A0ABR7NMV4_9FIRM</name>
<dbReference type="SUPFAM" id="SSF102215">
    <property type="entry name" value="Creatininase"/>
    <property type="match status" value="1"/>
</dbReference>
<evidence type="ECO:0000256" key="5">
    <source>
        <dbReference type="ARBA" id="ARBA00024029"/>
    </source>
</evidence>
<dbReference type="PANTHER" id="PTHR35005:SF1">
    <property type="entry name" value="2-AMINO-5-FORMYLAMINO-6-RIBOSYLAMINOPYRIMIDIN-4(3H)-ONE 5'-MONOPHOSPHATE DEFORMYLASE"/>
    <property type="match status" value="1"/>
</dbReference>
<dbReference type="PANTHER" id="PTHR35005">
    <property type="entry name" value="3-DEHYDRO-SCYLLO-INOSOSE HYDROLASE"/>
    <property type="match status" value="1"/>
</dbReference>
<dbReference type="InterPro" id="IPR024087">
    <property type="entry name" value="Creatininase-like_sf"/>
</dbReference>
<evidence type="ECO:0000256" key="1">
    <source>
        <dbReference type="ARBA" id="ARBA00001947"/>
    </source>
</evidence>
<gene>
    <name evidence="6" type="ORF">H8717_12060</name>
</gene>
<organism evidence="6 7">
    <name type="scientific">Yanshouia hominis</name>
    <dbReference type="NCBI Taxonomy" id="2763673"/>
    <lineage>
        <taxon>Bacteria</taxon>
        <taxon>Bacillati</taxon>
        <taxon>Bacillota</taxon>
        <taxon>Clostridia</taxon>
        <taxon>Eubacteriales</taxon>
        <taxon>Oscillospiraceae</taxon>
        <taxon>Yanshouia</taxon>
    </lineage>
</organism>
<dbReference type="Proteomes" id="UP000658131">
    <property type="component" value="Unassembled WGS sequence"/>
</dbReference>
<comment type="caution">
    <text evidence="6">The sequence shown here is derived from an EMBL/GenBank/DDBJ whole genome shotgun (WGS) entry which is preliminary data.</text>
</comment>
<keyword evidence="7" id="KW-1185">Reference proteome</keyword>
<dbReference type="InterPro" id="IPR003785">
    <property type="entry name" value="Creatininase/forma_Hydrolase"/>
</dbReference>
<keyword evidence="4" id="KW-0862">Zinc</keyword>
<evidence type="ECO:0000256" key="2">
    <source>
        <dbReference type="ARBA" id="ARBA00022723"/>
    </source>
</evidence>
<dbReference type="RefSeq" id="WP_262400606.1">
    <property type="nucleotide sequence ID" value="NZ_JACRTB010000022.1"/>
</dbReference>
<protein>
    <submittedName>
        <fullName evidence="6">Creatininase family protein</fullName>
    </submittedName>
</protein>
<proteinExistence type="inferred from homology"/>
<comment type="cofactor">
    <cofactor evidence="1">
        <name>Zn(2+)</name>
        <dbReference type="ChEBI" id="CHEBI:29105"/>
    </cofactor>
</comment>
<evidence type="ECO:0000256" key="4">
    <source>
        <dbReference type="ARBA" id="ARBA00022833"/>
    </source>
</evidence>
<keyword evidence="2" id="KW-0479">Metal-binding</keyword>
<evidence type="ECO:0000313" key="7">
    <source>
        <dbReference type="Proteomes" id="UP000658131"/>
    </source>
</evidence>
<comment type="similarity">
    <text evidence="5">Belongs to the creatininase superfamily.</text>
</comment>
<dbReference type="Pfam" id="PF02633">
    <property type="entry name" value="Creatininase"/>
    <property type="match status" value="1"/>
</dbReference>
<evidence type="ECO:0000256" key="3">
    <source>
        <dbReference type="ARBA" id="ARBA00022801"/>
    </source>
</evidence>
<sequence length="248" mass="28065">MKNTNWLKEMSWTEFDERRKNCDTVIIPGGAIEVYGPHMPLGSDSIVSAAICELVAQKVNAVIGPMIEVGESASLYQFPGTVKIMPETYAAITRDIMNSMIKWGFKNFMFINMHAGNVPIIGQIAREYQREYGIHCAQIDWWRFTQPNTTDICKNSGWMAHGHASECGTSVMMYLHPEYVDTTKIELVKAQNPKFGKFPDVVTYYEFRDNTYNGILGDATLASPEKGKAIVEKCVNRIVEFMKFEFGC</sequence>
<accession>A0ABR7NMV4</accession>
<dbReference type="Gene3D" id="3.40.50.10310">
    <property type="entry name" value="Creatininase"/>
    <property type="match status" value="1"/>
</dbReference>
<dbReference type="EMBL" id="JACRTB010000022">
    <property type="protein sequence ID" value="MBC8577137.1"/>
    <property type="molecule type" value="Genomic_DNA"/>
</dbReference>